<evidence type="ECO:0000313" key="6">
    <source>
        <dbReference type="EMBL" id="BCN31138.1"/>
    </source>
</evidence>
<organism evidence="6 7">
    <name type="scientific">Anaeromicropila herbilytica</name>
    <dbReference type="NCBI Taxonomy" id="2785025"/>
    <lineage>
        <taxon>Bacteria</taxon>
        <taxon>Bacillati</taxon>
        <taxon>Bacillota</taxon>
        <taxon>Clostridia</taxon>
        <taxon>Lachnospirales</taxon>
        <taxon>Lachnospiraceae</taxon>
        <taxon>Anaeromicropila</taxon>
    </lineage>
</organism>
<dbReference type="PRINTS" id="PR00368">
    <property type="entry name" value="FADPNR"/>
</dbReference>
<evidence type="ECO:0000256" key="3">
    <source>
        <dbReference type="ARBA" id="ARBA00022827"/>
    </source>
</evidence>
<feature type="domain" description="NADH-rubredoxin oxidoreductase C-terminal" evidence="5">
    <location>
        <begin position="313"/>
        <end position="382"/>
    </location>
</feature>
<evidence type="ECO:0000256" key="2">
    <source>
        <dbReference type="ARBA" id="ARBA00022630"/>
    </source>
</evidence>
<gene>
    <name evidence="6" type="ORF">bsdtb5_24330</name>
</gene>
<dbReference type="EMBL" id="AP024169">
    <property type="protein sequence ID" value="BCN31138.1"/>
    <property type="molecule type" value="Genomic_DNA"/>
</dbReference>
<protein>
    <submittedName>
        <fullName evidence="6">NADH oxidase</fullName>
    </submittedName>
</protein>
<accession>A0A7R7ELU7</accession>
<evidence type="ECO:0000259" key="5">
    <source>
        <dbReference type="Pfam" id="PF18267"/>
    </source>
</evidence>
<reference evidence="6 7" key="1">
    <citation type="submission" date="2020-11" db="EMBL/GenBank/DDBJ databases">
        <title>Draft genome sequencing of a Lachnospiraceae strain isolated from anoxic soil subjected to BSD treatment.</title>
        <authorList>
            <person name="Uek A."/>
            <person name="Tonouchi A."/>
        </authorList>
    </citation>
    <scope>NUCLEOTIDE SEQUENCE [LARGE SCALE GENOMIC DNA]</scope>
    <source>
        <strain evidence="6 7">TB5</strain>
    </source>
</reference>
<dbReference type="Proteomes" id="UP000595897">
    <property type="component" value="Chromosome"/>
</dbReference>
<proteinExistence type="predicted"/>
<keyword evidence="7" id="KW-1185">Reference proteome</keyword>
<dbReference type="Gene3D" id="3.30.390.30">
    <property type="match status" value="1"/>
</dbReference>
<evidence type="ECO:0000256" key="1">
    <source>
        <dbReference type="ARBA" id="ARBA00001974"/>
    </source>
</evidence>
<dbReference type="InterPro" id="IPR036188">
    <property type="entry name" value="FAD/NAD-bd_sf"/>
</dbReference>
<dbReference type="AlphaFoldDB" id="A0A7R7ELU7"/>
<dbReference type="InterPro" id="IPR041575">
    <property type="entry name" value="Rubredoxin_C"/>
</dbReference>
<feature type="domain" description="FAD/NAD(P)-binding" evidence="4">
    <location>
        <begin position="3"/>
        <end position="294"/>
    </location>
</feature>
<dbReference type="PANTHER" id="PTHR43429:SF3">
    <property type="entry name" value="NITRITE REDUCTASE [NAD(P)H]"/>
    <property type="match status" value="1"/>
</dbReference>
<dbReference type="RefSeq" id="WP_271712283.1">
    <property type="nucleotide sequence ID" value="NZ_AP024169.1"/>
</dbReference>
<dbReference type="InterPro" id="IPR016156">
    <property type="entry name" value="FAD/NAD-linked_Rdtase_dimer_sf"/>
</dbReference>
<dbReference type="Gene3D" id="3.50.50.60">
    <property type="entry name" value="FAD/NAD(P)-binding domain"/>
    <property type="match status" value="2"/>
</dbReference>
<dbReference type="PRINTS" id="PR00411">
    <property type="entry name" value="PNDRDTASEI"/>
</dbReference>
<dbReference type="Pfam" id="PF18267">
    <property type="entry name" value="Rubredoxin_C"/>
    <property type="match status" value="1"/>
</dbReference>
<name>A0A7R7ELU7_9FIRM</name>
<keyword evidence="2" id="KW-0285">Flavoprotein</keyword>
<keyword evidence="3" id="KW-0274">FAD</keyword>
<dbReference type="InterPro" id="IPR023753">
    <property type="entry name" value="FAD/NAD-binding_dom"/>
</dbReference>
<dbReference type="GO" id="GO:0016491">
    <property type="term" value="F:oxidoreductase activity"/>
    <property type="evidence" value="ECO:0007669"/>
    <property type="project" value="InterPro"/>
</dbReference>
<dbReference type="Pfam" id="PF07992">
    <property type="entry name" value="Pyr_redox_2"/>
    <property type="match status" value="1"/>
</dbReference>
<dbReference type="SUPFAM" id="SSF51905">
    <property type="entry name" value="FAD/NAD(P)-binding domain"/>
    <property type="match status" value="2"/>
</dbReference>
<evidence type="ECO:0000313" key="7">
    <source>
        <dbReference type="Proteomes" id="UP000595897"/>
    </source>
</evidence>
<sequence>MNKKIVIIGDGIAAISAIKAIREIDLDSYIYLIGEEEFYPYNRIRLSKGIFDEIEENKILLQKKEWYEQNNVQICVDTRAVNINVDTQEVLLSDGSNIEYDKLLFTNGASNSTPPIDGIGKNGVYTLRGLKDALNIKNSLIESEEVILIGGGIQGLEMAWILHQHGKKVIIVELLSRIMPHQLDDKASLILKNIIQGYDIQVLNNTAVKAITGNTKVEGILTDKKMELKCDMVIYSTGIKPNIGVVENTKIETGRGILVNNRMETNIKNIYAAGDVAEFNNHIAGLWNIAIAQGKVAGYNITEKETVYEKITPITTLNAFNISLFSMGYIDETNFTKVLVDEDISKNQYKKIFITNNKIVGAIVIGDTKQSPLLKAAIEKEIVLDDLDLSNTSVEDLLMTLKNNY</sequence>
<comment type="cofactor">
    <cofactor evidence="1">
        <name>FAD</name>
        <dbReference type="ChEBI" id="CHEBI:57692"/>
    </cofactor>
</comment>
<evidence type="ECO:0000259" key="4">
    <source>
        <dbReference type="Pfam" id="PF07992"/>
    </source>
</evidence>
<dbReference type="PANTHER" id="PTHR43429">
    <property type="entry name" value="PYRIDINE NUCLEOTIDE-DISULFIDE OXIDOREDUCTASE DOMAIN-CONTAINING"/>
    <property type="match status" value="1"/>
</dbReference>
<dbReference type="InterPro" id="IPR050260">
    <property type="entry name" value="FAD-bd_OxRdtase"/>
</dbReference>
<dbReference type="KEGG" id="ahb:bsdtb5_24330"/>